<protein>
    <submittedName>
        <fullName evidence="2">Translation initiation factor IF-2</fullName>
    </submittedName>
</protein>
<keyword evidence="2" id="KW-0648">Protein biosynthesis</keyword>
<dbReference type="InterPro" id="IPR050266">
    <property type="entry name" value="AB_hydrolase_sf"/>
</dbReference>
<name>A0A1E7KQZ6_9ACTN</name>
<dbReference type="Gene3D" id="3.40.50.1820">
    <property type="entry name" value="alpha/beta hydrolase"/>
    <property type="match status" value="1"/>
</dbReference>
<gene>
    <name evidence="2" type="ORF">AN218_30695</name>
</gene>
<dbReference type="GO" id="GO:0003743">
    <property type="term" value="F:translation initiation factor activity"/>
    <property type="evidence" value="ECO:0007669"/>
    <property type="project" value="UniProtKB-KW"/>
</dbReference>
<dbReference type="PRINTS" id="PR00412">
    <property type="entry name" value="EPOXHYDRLASE"/>
</dbReference>
<dbReference type="Pfam" id="PF00561">
    <property type="entry name" value="Abhydrolase_1"/>
    <property type="match status" value="1"/>
</dbReference>
<organism evidence="2 3">
    <name type="scientific">Streptomyces nanshensis</name>
    <dbReference type="NCBI Taxonomy" id="518642"/>
    <lineage>
        <taxon>Bacteria</taxon>
        <taxon>Bacillati</taxon>
        <taxon>Actinomycetota</taxon>
        <taxon>Actinomycetes</taxon>
        <taxon>Kitasatosporales</taxon>
        <taxon>Streptomycetaceae</taxon>
        <taxon>Streptomyces</taxon>
    </lineage>
</organism>
<reference evidence="2 3" key="1">
    <citation type="journal article" date="2016" name="Front. Microbiol.">
        <title>Comparative Genomics Analysis of Streptomyces Species Reveals Their Adaptation to the Marine Environment and Their Diversity at the Genomic Level.</title>
        <authorList>
            <person name="Tian X."/>
            <person name="Zhang Z."/>
            <person name="Yang T."/>
            <person name="Chen M."/>
            <person name="Li J."/>
            <person name="Chen F."/>
            <person name="Yang J."/>
            <person name="Li W."/>
            <person name="Zhang B."/>
            <person name="Zhang Z."/>
            <person name="Wu J."/>
            <person name="Zhang C."/>
            <person name="Long L."/>
            <person name="Xiao J."/>
        </authorList>
    </citation>
    <scope>NUCLEOTIDE SEQUENCE [LARGE SCALE GENOMIC DNA]</scope>
    <source>
        <strain evidence="2 3">SCSIO 10429</strain>
    </source>
</reference>
<dbReference type="SUPFAM" id="SSF53474">
    <property type="entry name" value="alpha/beta-Hydrolases"/>
    <property type="match status" value="1"/>
</dbReference>
<dbReference type="AlphaFoldDB" id="A0A1E7KQZ6"/>
<dbReference type="GO" id="GO:0016020">
    <property type="term" value="C:membrane"/>
    <property type="evidence" value="ECO:0007669"/>
    <property type="project" value="TreeGrafter"/>
</dbReference>
<keyword evidence="3" id="KW-1185">Reference proteome</keyword>
<keyword evidence="2" id="KW-0396">Initiation factor</keyword>
<dbReference type="InterPro" id="IPR000639">
    <property type="entry name" value="Epox_hydrolase-like"/>
</dbReference>
<dbReference type="InterPro" id="IPR000073">
    <property type="entry name" value="AB_hydrolase_1"/>
</dbReference>
<dbReference type="EMBL" id="LJGW01000643">
    <property type="protein sequence ID" value="OEV06345.1"/>
    <property type="molecule type" value="Genomic_DNA"/>
</dbReference>
<evidence type="ECO:0000313" key="2">
    <source>
        <dbReference type="EMBL" id="OEV06345.1"/>
    </source>
</evidence>
<dbReference type="Proteomes" id="UP000176005">
    <property type="component" value="Unassembled WGS sequence"/>
</dbReference>
<accession>A0A1E7KQZ6</accession>
<feature type="domain" description="AB hydrolase-1" evidence="1">
    <location>
        <begin position="53"/>
        <end position="272"/>
    </location>
</feature>
<dbReference type="InterPro" id="IPR029058">
    <property type="entry name" value="AB_hydrolase_fold"/>
</dbReference>
<dbReference type="RefSeq" id="WP_070020315.1">
    <property type="nucleotide sequence ID" value="NZ_LJGW01000643.1"/>
</dbReference>
<dbReference type="PANTHER" id="PTHR43798">
    <property type="entry name" value="MONOACYLGLYCEROL LIPASE"/>
    <property type="match status" value="1"/>
</dbReference>
<proteinExistence type="predicted"/>
<dbReference type="GO" id="GO:0003824">
    <property type="term" value="F:catalytic activity"/>
    <property type="evidence" value="ECO:0007669"/>
    <property type="project" value="InterPro"/>
</dbReference>
<sequence>MPYFSSYDGAELSYHVLGGDPPGRRRTPVVCLAGGPARDAAYLGDLGGLGAYRRLVVPDARGTGDSPPAADPGEYAFPRLAEDVEALRAHLGLESFALLAHDAAAATAQTYAAAHPDRLTHLVLLNPGSRLQGRLPDDAREIFNSRAEEGEWWAQARTAVRLLEQETDFERIRTLLRQAAPMAYARWEAPQRAHAAAEGDQLNPVPRAGFWQGVDEASRLTVLDALRRVEAPVLVVTGDLDAVTGMRAGEAVAQSFADSRLRTLKDTGHYPWVDSPGSLTRLVRDFLNG</sequence>
<dbReference type="PATRIC" id="fig|518642.10.peg.903"/>
<evidence type="ECO:0000313" key="3">
    <source>
        <dbReference type="Proteomes" id="UP000176005"/>
    </source>
</evidence>
<dbReference type="PANTHER" id="PTHR43798:SF33">
    <property type="entry name" value="HYDROLASE, PUTATIVE (AFU_ORTHOLOGUE AFUA_2G14860)-RELATED"/>
    <property type="match status" value="1"/>
</dbReference>
<evidence type="ECO:0000259" key="1">
    <source>
        <dbReference type="Pfam" id="PF00561"/>
    </source>
</evidence>
<comment type="caution">
    <text evidence="2">The sequence shown here is derived from an EMBL/GenBank/DDBJ whole genome shotgun (WGS) entry which is preliminary data.</text>
</comment>